<dbReference type="Proteomes" id="UP001139516">
    <property type="component" value="Unassembled WGS sequence"/>
</dbReference>
<organism evidence="2 3">
    <name type="scientific">Roseomonas acroporae</name>
    <dbReference type="NCBI Taxonomy" id="2937791"/>
    <lineage>
        <taxon>Bacteria</taxon>
        <taxon>Pseudomonadati</taxon>
        <taxon>Pseudomonadota</taxon>
        <taxon>Alphaproteobacteria</taxon>
        <taxon>Acetobacterales</taxon>
        <taxon>Roseomonadaceae</taxon>
        <taxon>Roseomonas</taxon>
    </lineage>
</organism>
<keyword evidence="3" id="KW-1185">Reference proteome</keyword>
<evidence type="ECO:0000256" key="1">
    <source>
        <dbReference type="SAM" id="SignalP"/>
    </source>
</evidence>
<proteinExistence type="predicted"/>
<accession>A0A9X1Y8J9</accession>
<feature type="chain" id="PRO_5040971451" evidence="1">
    <location>
        <begin position="37"/>
        <end position="287"/>
    </location>
</feature>
<sequence>MRPPASLSVAAPAPTPGRRGALLGAAAALLAGSARAAGAAQAVGLPAAPGRDGAAPARGAGGMGVLFLGDSLAQGLYLSMVRSLRGHSGLRLVNATKHATGLTRSDQYDWVAASREAVQKNSPDLVLVWIGANDFRPLVDRERRLRADFGTTAFVEGYLARVEAIAGLGTGNHGGDGPVLAWIGLPNMRDRRFAEAAEQLNQLQEAGARQQGAVWVPSWDLTSDANGEFLVSVAGPDRAEYRLRADDGVHFSDIGYRMMARRTLGVVAAERPEMAGALSVAIGELEA</sequence>
<dbReference type="EMBL" id="JALPRX010000048">
    <property type="protein sequence ID" value="MCK8785050.1"/>
    <property type="molecule type" value="Genomic_DNA"/>
</dbReference>
<comment type="caution">
    <text evidence="2">The sequence shown here is derived from an EMBL/GenBank/DDBJ whole genome shotgun (WGS) entry which is preliminary data.</text>
</comment>
<dbReference type="InterPro" id="IPR006311">
    <property type="entry name" value="TAT_signal"/>
</dbReference>
<gene>
    <name evidence="2" type="ORF">M0638_11710</name>
</gene>
<protein>
    <submittedName>
        <fullName evidence="2">GDSL-type esterase/lipase family protein</fullName>
    </submittedName>
</protein>
<dbReference type="InterPro" id="IPR007407">
    <property type="entry name" value="DUF459"/>
</dbReference>
<dbReference type="PROSITE" id="PS51318">
    <property type="entry name" value="TAT"/>
    <property type="match status" value="1"/>
</dbReference>
<evidence type="ECO:0000313" key="3">
    <source>
        <dbReference type="Proteomes" id="UP001139516"/>
    </source>
</evidence>
<dbReference type="RefSeq" id="WP_248667175.1">
    <property type="nucleotide sequence ID" value="NZ_JALPRX010000048.1"/>
</dbReference>
<dbReference type="Pfam" id="PF04311">
    <property type="entry name" value="DUF459"/>
    <property type="match status" value="1"/>
</dbReference>
<dbReference type="GO" id="GO:0016788">
    <property type="term" value="F:hydrolase activity, acting on ester bonds"/>
    <property type="evidence" value="ECO:0007669"/>
    <property type="project" value="UniProtKB-ARBA"/>
</dbReference>
<dbReference type="AlphaFoldDB" id="A0A9X1Y8J9"/>
<name>A0A9X1Y8J9_9PROT</name>
<dbReference type="InterPro" id="IPR036514">
    <property type="entry name" value="SGNH_hydro_sf"/>
</dbReference>
<feature type="signal peptide" evidence="1">
    <location>
        <begin position="1"/>
        <end position="36"/>
    </location>
</feature>
<evidence type="ECO:0000313" key="2">
    <source>
        <dbReference type="EMBL" id="MCK8785050.1"/>
    </source>
</evidence>
<dbReference type="SUPFAM" id="SSF52266">
    <property type="entry name" value="SGNH hydrolase"/>
    <property type="match status" value="1"/>
</dbReference>
<keyword evidence="1" id="KW-0732">Signal</keyword>
<reference evidence="2" key="1">
    <citation type="submission" date="2022-04" db="EMBL/GenBank/DDBJ databases">
        <title>Roseomonas acroporae sp. nov., isolated from coral Acropora digitifera.</title>
        <authorList>
            <person name="Sun H."/>
        </authorList>
    </citation>
    <scope>NUCLEOTIDE SEQUENCE</scope>
    <source>
        <strain evidence="2">NAR14</strain>
    </source>
</reference>
<dbReference type="Gene3D" id="3.40.50.1110">
    <property type="entry name" value="SGNH hydrolase"/>
    <property type="match status" value="1"/>
</dbReference>